<dbReference type="PANTHER" id="PTHR11699">
    <property type="entry name" value="ALDEHYDE DEHYDROGENASE-RELATED"/>
    <property type="match status" value="1"/>
</dbReference>
<dbReference type="SUPFAM" id="SSF53720">
    <property type="entry name" value="ALDH-like"/>
    <property type="match status" value="1"/>
</dbReference>
<name>A0A2V3IGK3_9FLOR</name>
<keyword evidence="4" id="KW-0812">Transmembrane</keyword>
<dbReference type="PROSITE" id="PS00687">
    <property type="entry name" value="ALDEHYDE_DEHYDR_GLU"/>
    <property type="match status" value="1"/>
</dbReference>
<evidence type="ECO:0000313" key="7">
    <source>
        <dbReference type="Proteomes" id="UP000247409"/>
    </source>
</evidence>
<proteinExistence type="inferred from homology"/>
<dbReference type="STRING" id="448386.A0A2V3IGK3"/>
<dbReference type="AlphaFoldDB" id="A0A2V3IGK3"/>
<gene>
    <name evidence="6" type="ORF">BWQ96_09062</name>
</gene>
<accession>A0A2V3IGK3</accession>
<dbReference type="EMBL" id="NBIV01000227">
    <property type="protein sequence ID" value="PXF41207.1"/>
    <property type="molecule type" value="Genomic_DNA"/>
</dbReference>
<keyword evidence="1 3" id="KW-0560">Oxidoreductase</keyword>
<comment type="caution">
    <text evidence="6">The sequence shown here is derived from an EMBL/GenBank/DDBJ whole genome shotgun (WGS) entry which is preliminary data.</text>
</comment>
<dbReference type="InterPro" id="IPR015590">
    <property type="entry name" value="Aldehyde_DH_dom"/>
</dbReference>
<dbReference type="PROSITE" id="PS00070">
    <property type="entry name" value="ALDEHYDE_DEHYDR_CYS"/>
    <property type="match status" value="1"/>
</dbReference>
<dbReference type="Pfam" id="PF00171">
    <property type="entry name" value="Aldedh"/>
    <property type="match status" value="1"/>
</dbReference>
<dbReference type="InterPro" id="IPR029510">
    <property type="entry name" value="Ald_DH_CS_GLU"/>
</dbReference>
<dbReference type="Gene3D" id="3.40.605.10">
    <property type="entry name" value="Aldehyde Dehydrogenase, Chain A, domain 1"/>
    <property type="match status" value="1"/>
</dbReference>
<evidence type="ECO:0000256" key="2">
    <source>
        <dbReference type="PROSITE-ProRule" id="PRU10007"/>
    </source>
</evidence>
<feature type="domain" description="Aldehyde dehydrogenase" evidence="5">
    <location>
        <begin position="123"/>
        <end position="578"/>
    </location>
</feature>
<dbReference type="GO" id="GO:0016620">
    <property type="term" value="F:oxidoreductase activity, acting on the aldehyde or oxo group of donors, NAD or NADP as acceptor"/>
    <property type="evidence" value="ECO:0007669"/>
    <property type="project" value="InterPro"/>
</dbReference>
<feature type="active site" evidence="2">
    <location>
        <position position="356"/>
    </location>
</feature>
<sequence>MLRLLRSLESRLAAAFTYLASFFATQPLSSQCAALAPSLPSINAFFDNMLSSPQIAIPFAFILTLSIAIIIPTILTAFSSDPILCEVPLPSKTFDPYDDQDADELHDDDVRPQLCEPLIPHCIECFAPATSQTLGFVQSHTPGDVTHMVQVARAAQPAWQSTSFKQRKVVLRVLRDYLLYNQKELCHLSELDTGKPPLDACIGEILPTLEKIRWLLSSGEAALQPDPRETGPITMHKTAHVYFMPLGVIAAIAPWNYPLHNFFNPVLAALYSGNAVVVKPSEYTIYSSIHFARIVRRALTLCGHSPDLVQLVVGGADVGEALVDASIDKLFFTGSTTVGYKVAKRAATRLLPVCLELGGKDAFVICDDADVSHAATICMRGVFQNAGQNCIGVERVFVHEKAMDKFLSIVLPIIESMRVGKDVGAMTMGEPAVKKIEDLIEDAVKTGAKLLLGGKGTQVSGKGSFFQPTVLKDVTRDMDIAKEEVFGPVMTIMTWSEDEQLVELINDCPFGLGSSVFSANTRRAHAIISGLRVGMSNVNDFATNYLCQSMPFGGTKQSGSDRFAGIEGLRGCCIMKSVTQDRFPGIRTAMPKAFKYPTGENAFELAAEINDLTYARGVLSKVDNVRNLIGLLLFPSWRPRTVGSG</sequence>
<dbReference type="OrthoDB" id="310895at2759"/>
<evidence type="ECO:0000313" key="6">
    <source>
        <dbReference type="EMBL" id="PXF41207.1"/>
    </source>
</evidence>
<keyword evidence="7" id="KW-1185">Reference proteome</keyword>
<evidence type="ECO:0000256" key="3">
    <source>
        <dbReference type="RuleBase" id="RU003345"/>
    </source>
</evidence>
<reference evidence="6 7" key="1">
    <citation type="journal article" date="2018" name="Mol. Biol. Evol.">
        <title>Analysis of the draft genome of the red seaweed Gracilariopsis chorda provides insights into genome size evolution in Rhodophyta.</title>
        <authorList>
            <person name="Lee J."/>
            <person name="Yang E.C."/>
            <person name="Graf L."/>
            <person name="Yang J.H."/>
            <person name="Qiu H."/>
            <person name="Zel Zion U."/>
            <person name="Chan C.X."/>
            <person name="Stephens T.G."/>
            <person name="Weber A.P.M."/>
            <person name="Boo G.H."/>
            <person name="Boo S.M."/>
            <person name="Kim K.M."/>
            <person name="Shin Y."/>
            <person name="Jung M."/>
            <person name="Lee S.J."/>
            <person name="Yim H.S."/>
            <person name="Lee J.H."/>
            <person name="Bhattacharya D."/>
            <person name="Yoon H.S."/>
        </authorList>
    </citation>
    <scope>NUCLEOTIDE SEQUENCE [LARGE SCALE GENOMIC DNA]</scope>
    <source>
        <strain evidence="6 7">SKKU-2015</strain>
        <tissue evidence="6">Whole body</tissue>
    </source>
</reference>
<dbReference type="InterPro" id="IPR016162">
    <property type="entry name" value="Ald_DH_N"/>
</dbReference>
<dbReference type="InterPro" id="IPR016160">
    <property type="entry name" value="Ald_DH_CS_CYS"/>
</dbReference>
<keyword evidence="4" id="KW-1133">Transmembrane helix</keyword>
<dbReference type="Proteomes" id="UP000247409">
    <property type="component" value="Unassembled WGS sequence"/>
</dbReference>
<dbReference type="InterPro" id="IPR016163">
    <property type="entry name" value="Ald_DH_C"/>
</dbReference>
<evidence type="ECO:0000256" key="4">
    <source>
        <dbReference type="SAM" id="Phobius"/>
    </source>
</evidence>
<protein>
    <submittedName>
        <fullName evidence="6">Aldehyde dehydrogenase 22A1</fullName>
    </submittedName>
</protein>
<keyword evidence="4" id="KW-0472">Membrane</keyword>
<feature type="transmembrane region" description="Helical" evidence="4">
    <location>
        <begin position="56"/>
        <end position="78"/>
    </location>
</feature>
<evidence type="ECO:0000256" key="1">
    <source>
        <dbReference type="ARBA" id="ARBA00023002"/>
    </source>
</evidence>
<organism evidence="6 7">
    <name type="scientific">Gracilariopsis chorda</name>
    <dbReference type="NCBI Taxonomy" id="448386"/>
    <lineage>
        <taxon>Eukaryota</taxon>
        <taxon>Rhodophyta</taxon>
        <taxon>Florideophyceae</taxon>
        <taxon>Rhodymeniophycidae</taxon>
        <taxon>Gracilariales</taxon>
        <taxon>Gracilariaceae</taxon>
        <taxon>Gracilariopsis</taxon>
    </lineage>
</organism>
<comment type="similarity">
    <text evidence="3">Belongs to the aldehyde dehydrogenase family.</text>
</comment>
<evidence type="ECO:0000259" key="5">
    <source>
        <dbReference type="Pfam" id="PF00171"/>
    </source>
</evidence>
<dbReference type="Gene3D" id="3.40.309.10">
    <property type="entry name" value="Aldehyde Dehydrogenase, Chain A, domain 2"/>
    <property type="match status" value="1"/>
</dbReference>
<dbReference type="InterPro" id="IPR016161">
    <property type="entry name" value="Ald_DH/histidinol_DH"/>
</dbReference>